<dbReference type="AlphaFoldDB" id="A0A1J5GKX3"/>
<dbReference type="PANTHER" id="PTHR30349">
    <property type="entry name" value="PHAGE INTEGRASE-RELATED"/>
    <property type="match status" value="1"/>
</dbReference>
<sequence>MTSTLYKNEIIKRGFFEYLRNAKRFSDKTIDCYEKAIWQWEDFSNKANLSNFNKTEAEKFKNWLKNKKKAKSQEKISLSYCYDILRYLRVFFDWLSKQKGYKRKIDSLAIDYLHLTREETQIATQPREVEIPTLEEIKTLIENIKGKSEVDIRDKALLSLFSLTGARISAVRTLSMKCFNREKLILYQDPKLKVETKHSKRIVSPLISCFYKESLTYFLEWFDYLEKQRNFKSDAPIFPMSKIENGEENLSYYNTGQVEPVFWKNSSSLRNIIKKRFEQAGIRYYHPHTFRHWFIKKIMELPLTEVQQKAISQSVGHEDIRTTFGSYGYGKIDENRQVEIIRGIDFEGQSKETKLSLNEETIEQLAEKIKRKMKE</sequence>
<dbReference type="InterPro" id="IPR011010">
    <property type="entry name" value="DNA_brk_join_enz"/>
</dbReference>
<evidence type="ECO:0000313" key="9">
    <source>
        <dbReference type="Proteomes" id="UP000182763"/>
    </source>
</evidence>
<evidence type="ECO:0000259" key="6">
    <source>
        <dbReference type="PROSITE" id="PS51898"/>
    </source>
</evidence>
<evidence type="ECO:0000256" key="5">
    <source>
        <dbReference type="PROSITE-ProRule" id="PRU01248"/>
    </source>
</evidence>
<dbReference type="InterPro" id="IPR044068">
    <property type="entry name" value="CB"/>
</dbReference>
<organism evidence="8 9">
    <name type="scientific">Candidatus Infernicultor aquiphilus</name>
    <dbReference type="NCBI Taxonomy" id="1805029"/>
    <lineage>
        <taxon>Bacteria</taxon>
        <taxon>Pseudomonadati</taxon>
        <taxon>Atribacterota</taxon>
        <taxon>Candidatus Phoenicimicrobiia</taxon>
        <taxon>Candidatus Pheonicimicrobiales</taxon>
        <taxon>Candidatus Phoenicimicrobiaceae</taxon>
        <taxon>Candidatus Infernicultor</taxon>
    </lineage>
</organism>
<evidence type="ECO:0008006" key="10">
    <source>
        <dbReference type="Google" id="ProtNLM"/>
    </source>
</evidence>
<name>A0A1J5GKX3_9BACT</name>
<dbReference type="Gene3D" id="1.10.150.130">
    <property type="match status" value="1"/>
</dbReference>
<dbReference type="InterPro" id="IPR050090">
    <property type="entry name" value="Tyrosine_recombinase_XerCD"/>
</dbReference>
<evidence type="ECO:0000256" key="3">
    <source>
        <dbReference type="ARBA" id="ARBA00023125"/>
    </source>
</evidence>
<dbReference type="PROSITE" id="PS51898">
    <property type="entry name" value="TYR_RECOMBINASE"/>
    <property type="match status" value="1"/>
</dbReference>
<dbReference type="SUPFAM" id="SSF56349">
    <property type="entry name" value="DNA breaking-rejoining enzymes"/>
    <property type="match status" value="1"/>
</dbReference>
<dbReference type="InterPro" id="IPR013762">
    <property type="entry name" value="Integrase-like_cat_sf"/>
</dbReference>
<dbReference type="GO" id="GO:0015074">
    <property type="term" value="P:DNA integration"/>
    <property type="evidence" value="ECO:0007669"/>
    <property type="project" value="UniProtKB-KW"/>
</dbReference>
<keyword evidence="4" id="KW-0233">DNA recombination</keyword>
<gene>
    <name evidence="8" type="ORF">AUK42_06205</name>
</gene>
<reference evidence="8 9" key="1">
    <citation type="journal article" date="2016" name="Environ. Microbiol.">
        <title>Genomic resolution of a cold subsurface aquifer community provides metabolic insights for novel microbes adapted to high CO concentrations.</title>
        <authorList>
            <person name="Probst A.J."/>
            <person name="Castelle C.J."/>
            <person name="Singh A."/>
            <person name="Brown C.T."/>
            <person name="Anantharaman K."/>
            <person name="Sharon I."/>
            <person name="Hug L.A."/>
            <person name="Burstein D."/>
            <person name="Emerson J.B."/>
            <person name="Thomas B.C."/>
            <person name="Banfield J.F."/>
        </authorList>
    </citation>
    <scope>NUCLEOTIDE SEQUENCE [LARGE SCALE GENOMIC DNA]</scope>
    <source>
        <strain evidence="8">CG2_30_33_13</strain>
    </source>
</reference>
<evidence type="ECO:0000313" key="8">
    <source>
        <dbReference type="EMBL" id="OIP68534.1"/>
    </source>
</evidence>
<dbReference type="CDD" id="cd00397">
    <property type="entry name" value="DNA_BRE_C"/>
    <property type="match status" value="1"/>
</dbReference>
<keyword evidence="2" id="KW-0229">DNA integration</keyword>
<dbReference type="GO" id="GO:0003677">
    <property type="term" value="F:DNA binding"/>
    <property type="evidence" value="ECO:0007669"/>
    <property type="project" value="UniProtKB-UniRule"/>
</dbReference>
<proteinExistence type="inferred from homology"/>
<evidence type="ECO:0000256" key="1">
    <source>
        <dbReference type="ARBA" id="ARBA00008857"/>
    </source>
</evidence>
<comment type="similarity">
    <text evidence="1">Belongs to the 'phage' integrase family.</text>
</comment>
<comment type="caution">
    <text evidence="8">The sequence shown here is derived from an EMBL/GenBank/DDBJ whole genome shotgun (WGS) entry which is preliminary data.</text>
</comment>
<protein>
    <recommendedName>
        <fullName evidence="10">Recombinase XerC</fullName>
    </recommendedName>
</protein>
<keyword evidence="3 5" id="KW-0238">DNA-binding</keyword>
<dbReference type="InterPro" id="IPR002104">
    <property type="entry name" value="Integrase_catalytic"/>
</dbReference>
<dbReference type="PANTHER" id="PTHR30349:SF41">
    <property type="entry name" value="INTEGRASE_RECOMBINASE PROTEIN MJ0367-RELATED"/>
    <property type="match status" value="1"/>
</dbReference>
<evidence type="ECO:0000256" key="2">
    <source>
        <dbReference type="ARBA" id="ARBA00022908"/>
    </source>
</evidence>
<dbReference type="Proteomes" id="UP000182763">
    <property type="component" value="Unassembled WGS sequence"/>
</dbReference>
<dbReference type="InterPro" id="IPR010998">
    <property type="entry name" value="Integrase_recombinase_N"/>
</dbReference>
<evidence type="ECO:0000259" key="7">
    <source>
        <dbReference type="PROSITE" id="PS51900"/>
    </source>
</evidence>
<evidence type="ECO:0000256" key="4">
    <source>
        <dbReference type="ARBA" id="ARBA00023172"/>
    </source>
</evidence>
<dbReference type="PROSITE" id="PS51900">
    <property type="entry name" value="CB"/>
    <property type="match status" value="1"/>
</dbReference>
<dbReference type="Pfam" id="PF00589">
    <property type="entry name" value="Phage_integrase"/>
    <property type="match status" value="1"/>
</dbReference>
<feature type="domain" description="Core-binding (CB)" evidence="7">
    <location>
        <begin position="6"/>
        <end position="96"/>
    </location>
</feature>
<accession>A0A1J5GKX3</accession>
<feature type="domain" description="Tyr recombinase" evidence="6">
    <location>
        <begin position="127"/>
        <end position="342"/>
    </location>
</feature>
<dbReference type="Pfam" id="PF13495">
    <property type="entry name" value="Phage_int_SAM_4"/>
    <property type="match status" value="1"/>
</dbReference>
<dbReference type="GO" id="GO:0006310">
    <property type="term" value="P:DNA recombination"/>
    <property type="evidence" value="ECO:0007669"/>
    <property type="project" value="UniProtKB-KW"/>
</dbReference>
<dbReference type="Gene3D" id="1.10.443.10">
    <property type="entry name" value="Intergrase catalytic core"/>
    <property type="match status" value="1"/>
</dbReference>
<dbReference type="STRING" id="1805029.AUK42_06205"/>
<dbReference type="EMBL" id="MNYY01000120">
    <property type="protein sequence ID" value="OIP68534.1"/>
    <property type="molecule type" value="Genomic_DNA"/>
</dbReference>
<dbReference type="InterPro" id="IPR004107">
    <property type="entry name" value="Integrase_SAM-like_N"/>
</dbReference>